<organism evidence="7 8">
    <name type="scientific">Vibrio azureus NBRC 104587</name>
    <dbReference type="NCBI Taxonomy" id="1219077"/>
    <lineage>
        <taxon>Bacteria</taxon>
        <taxon>Pseudomonadati</taxon>
        <taxon>Pseudomonadota</taxon>
        <taxon>Gammaproteobacteria</taxon>
        <taxon>Vibrionales</taxon>
        <taxon>Vibrionaceae</taxon>
        <taxon>Vibrio</taxon>
    </lineage>
</organism>
<keyword evidence="8" id="KW-1185">Reference proteome</keyword>
<dbReference type="eggNOG" id="COG2198">
    <property type="taxonomic scope" value="Bacteria"/>
</dbReference>
<evidence type="ECO:0000256" key="1">
    <source>
        <dbReference type="ARBA" id="ARBA00011245"/>
    </source>
</evidence>
<accession>U3C6M5</accession>
<dbReference type="NCBIfam" id="NF041948">
    <property type="entry name" value="Phrelay_LuxU_Vib"/>
    <property type="match status" value="1"/>
</dbReference>
<feature type="domain" description="HPt" evidence="6">
    <location>
        <begin position="19"/>
        <end position="112"/>
    </location>
</feature>
<dbReference type="InterPro" id="IPR008207">
    <property type="entry name" value="Sig_transdc_His_kin_Hpt_dom"/>
</dbReference>
<dbReference type="RefSeq" id="WP_021707900.1">
    <property type="nucleotide sequence ID" value="NZ_BAOB01000024.1"/>
</dbReference>
<dbReference type="AlphaFoldDB" id="U3C6M5"/>
<dbReference type="STRING" id="1219077.VAZ01S_003_00070"/>
<dbReference type="Gene3D" id="1.20.120.160">
    <property type="entry name" value="HPT domain"/>
    <property type="match status" value="1"/>
</dbReference>
<evidence type="ECO:0000256" key="5">
    <source>
        <dbReference type="PROSITE-ProRule" id="PRU00110"/>
    </source>
</evidence>
<dbReference type="SUPFAM" id="SSF47226">
    <property type="entry name" value="Histidine-containing phosphotransfer domain, HPT domain"/>
    <property type="match status" value="1"/>
</dbReference>
<dbReference type="Pfam" id="PF01627">
    <property type="entry name" value="Hpt"/>
    <property type="match status" value="1"/>
</dbReference>
<evidence type="ECO:0000256" key="2">
    <source>
        <dbReference type="ARBA" id="ARBA00017260"/>
    </source>
</evidence>
<dbReference type="PROSITE" id="PS50894">
    <property type="entry name" value="HPT"/>
    <property type="match status" value="1"/>
</dbReference>
<reference evidence="7 8" key="1">
    <citation type="submission" date="2013-09" db="EMBL/GenBank/DDBJ databases">
        <title>Whole genome shotgun sequence of Vibrio azureus NBRC 104587.</title>
        <authorList>
            <person name="Isaki S."/>
            <person name="Hosoyama A."/>
            <person name="Numata M."/>
            <person name="Hashimoto M."/>
            <person name="Hosoyama Y."/>
            <person name="Tsuchikane K."/>
            <person name="Noguchi M."/>
            <person name="Hirakata S."/>
            <person name="Ichikawa N."/>
            <person name="Ohji S."/>
            <person name="Yamazoe A."/>
            <person name="Fujita N."/>
        </authorList>
    </citation>
    <scope>NUCLEOTIDE SEQUENCE [LARGE SCALE GENOMIC DNA]</scope>
    <source>
        <strain evidence="7 8">NBRC 104587</strain>
    </source>
</reference>
<evidence type="ECO:0000256" key="3">
    <source>
        <dbReference type="ARBA" id="ARBA00022553"/>
    </source>
</evidence>
<dbReference type="OrthoDB" id="6313555at2"/>
<sequence length="114" mass="12813">MSTDILNRSDIESLSQEIGSENVPILLEIFITELDSYISNLPELQGHELIEYLTEVSHALKSSAASFGAAQLCQLAIMIDKKAKAQTLNDEQIEAARLLDCLKQTREVYRCWVQ</sequence>
<protein>
    <recommendedName>
        <fullName evidence="2">Phosphorelay protein LuxU</fullName>
    </recommendedName>
</protein>
<dbReference type="EMBL" id="BATL01000003">
    <property type="protein sequence ID" value="GAD74118.1"/>
    <property type="molecule type" value="Genomic_DNA"/>
</dbReference>
<gene>
    <name evidence="7" type="primary">luxU</name>
    <name evidence="7" type="ORF">VAZ01S_003_00070</name>
</gene>
<evidence type="ECO:0000313" key="7">
    <source>
        <dbReference type="EMBL" id="GAD74118.1"/>
    </source>
</evidence>
<dbReference type="Proteomes" id="UP000016567">
    <property type="component" value="Unassembled WGS sequence"/>
</dbReference>
<dbReference type="GO" id="GO:0004672">
    <property type="term" value="F:protein kinase activity"/>
    <property type="evidence" value="ECO:0007669"/>
    <property type="project" value="UniProtKB-ARBA"/>
</dbReference>
<keyword evidence="3 5" id="KW-0597">Phosphoprotein</keyword>
<dbReference type="InterPro" id="IPR036641">
    <property type="entry name" value="HPT_dom_sf"/>
</dbReference>
<keyword evidence="4" id="KW-0902">Two-component regulatory system</keyword>
<evidence type="ECO:0000259" key="6">
    <source>
        <dbReference type="PROSITE" id="PS50894"/>
    </source>
</evidence>
<name>U3C6M5_9VIBR</name>
<comment type="caution">
    <text evidence="7">The sequence shown here is derived from an EMBL/GenBank/DDBJ whole genome shotgun (WGS) entry which is preliminary data.</text>
</comment>
<comment type="subunit">
    <text evidence="1">Monomer.</text>
</comment>
<evidence type="ECO:0000313" key="8">
    <source>
        <dbReference type="Proteomes" id="UP000016567"/>
    </source>
</evidence>
<dbReference type="InterPro" id="IPR053403">
    <property type="entry name" value="QS_phosphorelay_intermediate"/>
</dbReference>
<dbReference type="GO" id="GO:0000160">
    <property type="term" value="P:phosphorelay signal transduction system"/>
    <property type="evidence" value="ECO:0007669"/>
    <property type="project" value="UniProtKB-KW"/>
</dbReference>
<proteinExistence type="predicted"/>
<feature type="modified residue" description="Phosphohistidine" evidence="5">
    <location>
        <position position="58"/>
    </location>
</feature>
<evidence type="ECO:0000256" key="4">
    <source>
        <dbReference type="ARBA" id="ARBA00023012"/>
    </source>
</evidence>